<reference evidence="3" key="1">
    <citation type="submission" date="2022-06" db="EMBL/GenBank/DDBJ databases">
        <authorList>
            <person name="Berger JAMES D."/>
            <person name="Berger JAMES D."/>
        </authorList>
    </citation>
    <scope>NUCLEOTIDE SEQUENCE [LARGE SCALE GENOMIC DNA]</scope>
</reference>
<dbReference type="InterPro" id="IPR036179">
    <property type="entry name" value="Ig-like_dom_sf"/>
</dbReference>
<feature type="chain" id="PRO_5041688917" description="Ig-like domain-containing protein" evidence="1">
    <location>
        <begin position="18"/>
        <end position="390"/>
    </location>
</feature>
<keyword evidence="1" id="KW-0732">Signal</keyword>
<name>A0AA85JAV2_TRIRE</name>
<dbReference type="Proteomes" id="UP000050795">
    <property type="component" value="Unassembled WGS sequence"/>
</dbReference>
<dbReference type="SUPFAM" id="SSF48726">
    <property type="entry name" value="Immunoglobulin"/>
    <property type="match status" value="1"/>
</dbReference>
<sequence length="390" mass="44043">MMWYSLFLLSVIECVFTLPNTNESAPEIHLISAPVGDRVVLSCGNVNNSHRIYEWLENGRPLEMTGDNLTLHLNGSLDFRLRMENADRIVTCRSYNSFPNGTQDSLLEYSYGFVPIVKAFLAETVHNVTVDWGATYRFPCVFGGTNPRKDIMMLNGAVVTEMEHNITEDSVVECKVQNNLSTVHDVAYIKVRPDSKTWIIKHGTSDRQSHCQLYSSVLPKSSICYPFIENIANEYKDPYLISQSRVYSSELSNQAIENLFNSWDKLFSLSSTSMYLSETNANFSDLLNSSNTKSNMTMSTENLPSASWRCINWAKHLTCAMSYPRCEIHGPDTVSQSFLVNDYIEYPVCAKHCLAVASLFCYSPLNISNNSAVDGLIHNILQMSHQHLNT</sequence>
<keyword evidence="3" id="KW-1185">Reference proteome</keyword>
<protein>
    <recommendedName>
        <fullName evidence="2">Ig-like domain-containing protein</fullName>
    </recommendedName>
</protein>
<feature type="signal peptide" evidence="1">
    <location>
        <begin position="1"/>
        <end position="17"/>
    </location>
</feature>
<evidence type="ECO:0000256" key="1">
    <source>
        <dbReference type="SAM" id="SignalP"/>
    </source>
</evidence>
<evidence type="ECO:0000259" key="2">
    <source>
        <dbReference type="PROSITE" id="PS50835"/>
    </source>
</evidence>
<evidence type="ECO:0000313" key="3">
    <source>
        <dbReference type="Proteomes" id="UP000050795"/>
    </source>
</evidence>
<proteinExistence type="predicted"/>
<dbReference type="AlphaFoldDB" id="A0AA85JAV2"/>
<dbReference type="WBParaSite" id="TREG1_14530.1">
    <property type="protein sequence ID" value="TREG1_14530.1"/>
    <property type="gene ID" value="TREG1_14530"/>
</dbReference>
<accession>A0AA85JAV2</accession>
<evidence type="ECO:0000313" key="4">
    <source>
        <dbReference type="WBParaSite" id="TREG1_14530.1"/>
    </source>
</evidence>
<organism evidence="3 4">
    <name type="scientific">Trichobilharzia regenti</name>
    <name type="common">Nasal bird schistosome</name>
    <dbReference type="NCBI Taxonomy" id="157069"/>
    <lineage>
        <taxon>Eukaryota</taxon>
        <taxon>Metazoa</taxon>
        <taxon>Spiralia</taxon>
        <taxon>Lophotrochozoa</taxon>
        <taxon>Platyhelminthes</taxon>
        <taxon>Trematoda</taxon>
        <taxon>Digenea</taxon>
        <taxon>Strigeidida</taxon>
        <taxon>Schistosomatoidea</taxon>
        <taxon>Schistosomatidae</taxon>
        <taxon>Trichobilharzia</taxon>
    </lineage>
</organism>
<reference evidence="4" key="2">
    <citation type="submission" date="2023-11" db="UniProtKB">
        <authorList>
            <consortium name="WormBaseParasite"/>
        </authorList>
    </citation>
    <scope>IDENTIFICATION</scope>
</reference>
<dbReference type="Gene3D" id="1.10.2000.10">
    <property type="entry name" value="Frizzled cysteine-rich domain"/>
    <property type="match status" value="1"/>
</dbReference>
<dbReference type="PROSITE" id="PS50835">
    <property type="entry name" value="IG_LIKE"/>
    <property type="match status" value="1"/>
</dbReference>
<dbReference type="InterPro" id="IPR036790">
    <property type="entry name" value="Frizzled_dom_sf"/>
</dbReference>
<feature type="domain" description="Ig-like" evidence="2">
    <location>
        <begin position="26"/>
        <end position="108"/>
    </location>
</feature>
<dbReference type="InterPro" id="IPR007110">
    <property type="entry name" value="Ig-like_dom"/>
</dbReference>